<dbReference type="EMBL" id="RQTK01000047">
    <property type="protein sequence ID" value="RUS89813.1"/>
    <property type="molecule type" value="Genomic_DNA"/>
</dbReference>
<comment type="caution">
    <text evidence="13">The sequence shown here is derived from an EMBL/GenBank/DDBJ whole genome shotgun (WGS) entry which is preliminary data.</text>
</comment>
<evidence type="ECO:0000256" key="7">
    <source>
        <dbReference type="ARBA" id="ARBA00022927"/>
    </source>
</evidence>
<keyword evidence="3 10" id="KW-0813">Transport</keyword>
<dbReference type="AlphaFoldDB" id="A0A3S1A3N5"/>
<dbReference type="EC" id="3.1.-.-" evidence="10"/>
<dbReference type="InterPro" id="IPR012908">
    <property type="entry name" value="PGAP1-ab_dom-like"/>
</dbReference>
<evidence type="ECO:0000256" key="3">
    <source>
        <dbReference type="ARBA" id="ARBA00022448"/>
    </source>
</evidence>
<accession>A0A3S1A3N5</accession>
<protein>
    <recommendedName>
        <fullName evidence="10">GPI inositol-deacylase</fullName>
        <ecNumber evidence="10">3.1.-.-</ecNumber>
    </recommendedName>
</protein>
<dbReference type="GO" id="GO:0015031">
    <property type="term" value="P:protein transport"/>
    <property type="evidence" value="ECO:0007669"/>
    <property type="project" value="UniProtKB-KW"/>
</dbReference>
<organism evidence="13 14">
    <name type="scientific">Elysia chlorotica</name>
    <name type="common">Eastern emerald elysia</name>
    <name type="synonym">Sea slug</name>
    <dbReference type="NCBI Taxonomy" id="188477"/>
    <lineage>
        <taxon>Eukaryota</taxon>
        <taxon>Metazoa</taxon>
        <taxon>Spiralia</taxon>
        <taxon>Lophotrochozoa</taxon>
        <taxon>Mollusca</taxon>
        <taxon>Gastropoda</taxon>
        <taxon>Heterobranchia</taxon>
        <taxon>Euthyneura</taxon>
        <taxon>Panpulmonata</taxon>
        <taxon>Sacoglossa</taxon>
        <taxon>Placobranchoidea</taxon>
        <taxon>Plakobranchidae</taxon>
        <taxon>Elysia</taxon>
    </lineage>
</organism>
<name>A0A3S1A3N5_ELYCH</name>
<dbReference type="STRING" id="188477.A0A3S1A3N5"/>
<dbReference type="PANTHER" id="PTHR15495:SF7">
    <property type="entry name" value="GPI INOSITOL-DEACYLASE"/>
    <property type="match status" value="1"/>
</dbReference>
<comment type="similarity">
    <text evidence="2 10">Belongs to the GPI inositol-deacylase family.</text>
</comment>
<gene>
    <name evidence="13" type="ORF">EGW08_002425</name>
</gene>
<dbReference type="SUPFAM" id="SSF53474">
    <property type="entry name" value="alpha/beta-Hydrolases"/>
    <property type="match status" value="1"/>
</dbReference>
<evidence type="ECO:0000256" key="9">
    <source>
        <dbReference type="ARBA" id="ARBA00023136"/>
    </source>
</evidence>
<keyword evidence="8" id="KW-1133">Transmembrane helix</keyword>
<evidence type="ECO:0000256" key="11">
    <source>
        <dbReference type="SAM" id="SignalP"/>
    </source>
</evidence>
<evidence type="ECO:0000256" key="1">
    <source>
        <dbReference type="ARBA" id="ARBA00004477"/>
    </source>
</evidence>
<keyword evidence="4" id="KW-0812">Transmembrane</keyword>
<evidence type="ECO:0000259" key="12">
    <source>
        <dbReference type="Pfam" id="PF07819"/>
    </source>
</evidence>
<dbReference type="Pfam" id="PF07819">
    <property type="entry name" value="PGAP1"/>
    <property type="match status" value="1"/>
</dbReference>
<dbReference type="OrthoDB" id="348976at2759"/>
<evidence type="ECO:0000256" key="4">
    <source>
        <dbReference type="ARBA" id="ARBA00022692"/>
    </source>
</evidence>
<evidence type="ECO:0000256" key="5">
    <source>
        <dbReference type="ARBA" id="ARBA00022801"/>
    </source>
</evidence>
<comment type="subcellular location">
    <subcellularLocation>
        <location evidence="1">Endoplasmic reticulum membrane</location>
        <topology evidence="1">Multi-pass membrane protein</topology>
    </subcellularLocation>
</comment>
<evidence type="ECO:0000256" key="2">
    <source>
        <dbReference type="ARBA" id="ARBA00006931"/>
    </source>
</evidence>
<dbReference type="Proteomes" id="UP000271974">
    <property type="component" value="Unassembled WGS sequence"/>
</dbReference>
<feature type="chain" id="PRO_5018675222" description="GPI inositol-deacylase" evidence="11">
    <location>
        <begin position="21"/>
        <end position="283"/>
    </location>
</feature>
<keyword evidence="11" id="KW-0732">Signal</keyword>
<dbReference type="Gene3D" id="3.40.50.1820">
    <property type="entry name" value="alpha/beta hydrolase"/>
    <property type="match status" value="1"/>
</dbReference>
<dbReference type="PANTHER" id="PTHR15495">
    <property type="entry name" value="NEGATIVE REGULATOR OF VESICLE FORMATION-RELATED"/>
    <property type="match status" value="1"/>
</dbReference>
<keyword evidence="7 10" id="KW-0653">Protein transport</keyword>
<reference evidence="13 14" key="1">
    <citation type="submission" date="2019-01" db="EMBL/GenBank/DDBJ databases">
        <title>A draft genome assembly of the solar-powered sea slug Elysia chlorotica.</title>
        <authorList>
            <person name="Cai H."/>
            <person name="Li Q."/>
            <person name="Fang X."/>
            <person name="Li J."/>
            <person name="Curtis N.E."/>
            <person name="Altenburger A."/>
            <person name="Shibata T."/>
            <person name="Feng M."/>
            <person name="Maeda T."/>
            <person name="Schwartz J.A."/>
            <person name="Shigenobu S."/>
            <person name="Lundholm N."/>
            <person name="Nishiyama T."/>
            <person name="Yang H."/>
            <person name="Hasebe M."/>
            <person name="Li S."/>
            <person name="Pierce S.K."/>
            <person name="Wang J."/>
        </authorList>
    </citation>
    <scope>NUCLEOTIDE SEQUENCE [LARGE SCALE GENOMIC DNA]</scope>
    <source>
        <strain evidence="13">EC2010</strain>
        <tissue evidence="13">Whole organism of an adult</tissue>
    </source>
</reference>
<feature type="signal peptide" evidence="11">
    <location>
        <begin position="1"/>
        <end position="20"/>
    </location>
</feature>
<evidence type="ECO:0000313" key="13">
    <source>
        <dbReference type="EMBL" id="RUS89813.1"/>
    </source>
</evidence>
<dbReference type="GO" id="GO:0006888">
    <property type="term" value="P:endoplasmic reticulum to Golgi vesicle-mediated transport"/>
    <property type="evidence" value="ECO:0007669"/>
    <property type="project" value="TreeGrafter"/>
</dbReference>
<dbReference type="GO" id="GO:0006505">
    <property type="term" value="P:GPI anchor metabolic process"/>
    <property type="evidence" value="ECO:0007669"/>
    <property type="project" value="TreeGrafter"/>
</dbReference>
<dbReference type="InterPro" id="IPR039529">
    <property type="entry name" value="PGAP1/BST1"/>
</dbReference>
<comment type="function">
    <text evidence="10">Involved in inositol deacylation of GPI-anchored proteins which plays important roles in the quality control and ER-associated degradation of GPI-anchored proteins.</text>
</comment>
<dbReference type="InterPro" id="IPR029058">
    <property type="entry name" value="AB_hydrolase_fold"/>
</dbReference>
<keyword evidence="5 10" id="KW-0378">Hydrolase</keyword>
<proteinExistence type="inferred from homology"/>
<dbReference type="GO" id="GO:0005789">
    <property type="term" value="C:endoplasmic reticulum membrane"/>
    <property type="evidence" value="ECO:0007669"/>
    <property type="project" value="UniProtKB-SubCell"/>
</dbReference>
<dbReference type="GO" id="GO:0050185">
    <property type="term" value="F:phosphatidylinositol deacylase activity"/>
    <property type="evidence" value="ECO:0007669"/>
    <property type="project" value="TreeGrafter"/>
</dbReference>
<sequence>MAAPMVLSVSVVIISIVAYGIHDLLTNFENNGCEMTYMFEFPEYQKIDIGEVEEKYRNYALHIYGEGVYANRIRTLQLNGIPVLFIPGNSGSHKQVRSLGSVALRMAERQGVKVHFNYFVVDINEELSGLYGGVLKRQTEFVHLCLQKILSFYKNAKHPPSSVVIVGHSMGGIVARGLFTLPDFDPAVVNTIITQATPHQKPVVSFDDDLHHYYQRVNQYWRSEGGQAALRHVTVVSTGGGHRDVQVRYALTRLDGIVADDRAISASTTSIPKSWVSTDHRCS</sequence>
<evidence type="ECO:0000313" key="14">
    <source>
        <dbReference type="Proteomes" id="UP000271974"/>
    </source>
</evidence>
<evidence type="ECO:0000256" key="10">
    <source>
        <dbReference type="RuleBase" id="RU365011"/>
    </source>
</evidence>
<keyword evidence="9 10" id="KW-0472">Membrane</keyword>
<keyword evidence="6 10" id="KW-0256">Endoplasmic reticulum</keyword>
<feature type="domain" description="GPI inositol-deacylase PGAP1-like alpha/beta" evidence="12">
    <location>
        <begin position="77"/>
        <end position="282"/>
    </location>
</feature>
<evidence type="ECO:0000256" key="8">
    <source>
        <dbReference type="ARBA" id="ARBA00022989"/>
    </source>
</evidence>
<evidence type="ECO:0000256" key="6">
    <source>
        <dbReference type="ARBA" id="ARBA00022824"/>
    </source>
</evidence>
<feature type="non-terminal residue" evidence="13">
    <location>
        <position position="283"/>
    </location>
</feature>
<keyword evidence="14" id="KW-1185">Reference proteome</keyword>